<dbReference type="PANTHER" id="PTHR39583">
    <property type="entry name" value="TYPE II SECRETION SYSTEM PROTEIN J-RELATED"/>
    <property type="match status" value="1"/>
</dbReference>
<evidence type="ECO:0000256" key="4">
    <source>
        <dbReference type="ARBA" id="ARBA00022475"/>
    </source>
</evidence>
<evidence type="ECO:0000256" key="9">
    <source>
        <dbReference type="ARBA" id="ARBA00023136"/>
    </source>
</evidence>
<keyword evidence="4" id="KW-1003">Cell membrane</keyword>
<organism evidence="11 12">
    <name type="scientific">Yersinia pestis</name>
    <dbReference type="NCBI Taxonomy" id="632"/>
    <lineage>
        <taxon>Bacteria</taxon>
        <taxon>Pseudomonadati</taxon>
        <taxon>Pseudomonadota</taxon>
        <taxon>Gammaproteobacteria</taxon>
        <taxon>Enterobacterales</taxon>
        <taxon>Yersiniaceae</taxon>
        <taxon>Yersinia</taxon>
    </lineage>
</organism>
<dbReference type="Gene3D" id="3.10.610.10">
    <property type="entry name" value="GSPII I/J protein-like"/>
    <property type="match status" value="1"/>
</dbReference>
<evidence type="ECO:0000256" key="2">
    <source>
        <dbReference type="ARBA" id="ARBA00011084"/>
    </source>
</evidence>
<dbReference type="Pfam" id="PF07963">
    <property type="entry name" value="N_methyl"/>
    <property type="match status" value="1"/>
</dbReference>
<dbReference type="InterPro" id="IPR051621">
    <property type="entry name" value="T2SS_protein_J"/>
</dbReference>
<keyword evidence="5" id="KW-0488">Methylation</keyword>
<dbReference type="SUPFAM" id="SSF54523">
    <property type="entry name" value="Pili subunits"/>
    <property type="match status" value="1"/>
</dbReference>
<dbReference type="AlphaFoldDB" id="Q8CKN9"/>
<feature type="transmembrane region" description="Helical" evidence="10">
    <location>
        <begin position="35"/>
        <end position="56"/>
    </location>
</feature>
<dbReference type="InterPro" id="IPR045584">
    <property type="entry name" value="Pilin-like"/>
</dbReference>
<keyword evidence="9 10" id="KW-0472">Membrane</keyword>
<dbReference type="GO" id="GO:0015628">
    <property type="term" value="P:protein secretion by the type II secretion system"/>
    <property type="evidence" value="ECO:0007669"/>
    <property type="project" value="InterPro"/>
</dbReference>
<dbReference type="NCBIfam" id="TIGR01711">
    <property type="entry name" value="gspJ"/>
    <property type="match status" value="1"/>
</dbReference>
<evidence type="ECO:0000256" key="7">
    <source>
        <dbReference type="ARBA" id="ARBA00022692"/>
    </source>
</evidence>
<dbReference type="PANTHER" id="PTHR39583:SF2">
    <property type="entry name" value="TYPE II SECRETION SYSTEM PROTEIN J"/>
    <property type="match status" value="1"/>
</dbReference>
<reference evidence="11 12" key="1">
    <citation type="journal article" date="2002" name="J. Bacteriol.">
        <title>Genome sequence of Yersinia pestis KIM.</title>
        <authorList>
            <person name="Deng W."/>
            <person name="Burland V."/>
            <person name="Plunkett G.III."/>
            <person name="Boutin A."/>
            <person name="Mayhew G.F."/>
            <person name="Liss P."/>
            <person name="Perna N.T."/>
            <person name="Rose D.J."/>
            <person name="Mau B."/>
            <person name="Zhou S."/>
            <person name="Schwartz D.C."/>
            <person name="Fetherston J.D."/>
            <person name="Lindler L.E."/>
            <person name="Brubaker R.R."/>
            <person name="Plana G.V."/>
            <person name="Straley S.C."/>
            <person name="McDonough K.A."/>
            <person name="Nilles M.L."/>
            <person name="Matson J.S."/>
            <person name="Blattner F.R."/>
            <person name="Perry R.D."/>
        </authorList>
    </citation>
    <scope>NUCLEOTIDE SEQUENCE [LARGE SCALE GENOMIC DNA]</scope>
    <source>
        <strain evidence="12">KIM10+ / Biovar Mediaevalis</strain>
    </source>
</reference>
<sequence>MLLKYVIIRKVNILIFHLKAIKQPMIKRPDCGFTLLEMLLAVVIFSMISFIIYSSLRVTIKSNNIMGNKVQELIRLHRVISLLERDISHSVMYIGSQNDYFSNEGRIIGIGVLDSDSFGIYMLRNNKINTEIFIHYQHERLGYRLKKNCLERLSYLILKNKNKIETKFSCLIEGINDFRVRIFHQGKWLNEWSRIDLSPQGIEIILDVKGVGVIRRFILLLH</sequence>
<comment type="subcellular location">
    <subcellularLocation>
        <location evidence="1">Cell inner membrane</location>
        <topology evidence="1">Single-pass membrane protein</topology>
    </subcellularLocation>
</comment>
<dbReference type="EMBL" id="AE009952">
    <property type="protein sequence ID" value="AAM86749.1"/>
    <property type="molecule type" value="Genomic_DNA"/>
</dbReference>
<gene>
    <name evidence="11" type="ordered locus">y3199</name>
</gene>
<evidence type="ECO:0000256" key="10">
    <source>
        <dbReference type="SAM" id="Phobius"/>
    </source>
</evidence>
<dbReference type="Proteomes" id="UP000002490">
    <property type="component" value="Chromosome"/>
</dbReference>
<dbReference type="Pfam" id="PF11612">
    <property type="entry name" value="T2SSJ"/>
    <property type="match status" value="1"/>
</dbReference>
<evidence type="ECO:0000256" key="6">
    <source>
        <dbReference type="ARBA" id="ARBA00022519"/>
    </source>
</evidence>
<dbReference type="GO" id="GO:0015627">
    <property type="term" value="C:type II protein secretion system complex"/>
    <property type="evidence" value="ECO:0007669"/>
    <property type="project" value="InterPro"/>
</dbReference>
<evidence type="ECO:0000313" key="12">
    <source>
        <dbReference type="Proteomes" id="UP000002490"/>
    </source>
</evidence>
<evidence type="ECO:0000256" key="3">
    <source>
        <dbReference type="ARBA" id="ARBA00021539"/>
    </source>
</evidence>
<dbReference type="DNASU" id="1148146"/>
<dbReference type="HOGENOM" id="CLU_093850_0_1_6"/>
<evidence type="ECO:0000256" key="1">
    <source>
        <dbReference type="ARBA" id="ARBA00004377"/>
    </source>
</evidence>
<protein>
    <recommendedName>
        <fullName evidence="3">Type II secretion system protein J</fullName>
    </recommendedName>
</protein>
<evidence type="ECO:0000256" key="8">
    <source>
        <dbReference type="ARBA" id="ARBA00022989"/>
    </source>
</evidence>
<proteinExistence type="inferred from homology"/>
<keyword evidence="8 10" id="KW-1133">Transmembrane helix</keyword>
<dbReference type="InterPro" id="IPR010055">
    <property type="entry name" value="T2SS_protein-GspJ"/>
</dbReference>
<keyword evidence="6" id="KW-0997">Cell inner membrane</keyword>
<dbReference type="GO" id="GO:0005886">
    <property type="term" value="C:plasma membrane"/>
    <property type="evidence" value="ECO:0007669"/>
    <property type="project" value="UniProtKB-SubCell"/>
</dbReference>
<dbReference type="KEGG" id="ypk:y3199"/>
<accession>Q8CKN9</accession>
<evidence type="ECO:0000256" key="5">
    <source>
        <dbReference type="ARBA" id="ARBA00022481"/>
    </source>
</evidence>
<name>Q8CKN9_YERPE</name>
<dbReference type="InterPro" id="IPR012902">
    <property type="entry name" value="N_methyl_site"/>
</dbReference>
<evidence type="ECO:0000313" key="11">
    <source>
        <dbReference type="EMBL" id="AAM86749.1"/>
    </source>
</evidence>
<dbReference type="NCBIfam" id="TIGR02532">
    <property type="entry name" value="IV_pilin_GFxxxE"/>
    <property type="match status" value="1"/>
</dbReference>
<comment type="similarity">
    <text evidence="2">Belongs to the GSP J family.</text>
</comment>
<keyword evidence="7 10" id="KW-0812">Transmembrane</keyword>
<dbReference type="Gene3D" id="2.10.70.20">
    <property type="entry name" value="gspk-gspi-gspj complex like domains"/>
    <property type="match status" value="1"/>
</dbReference>